<evidence type="ECO:0000313" key="2">
    <source>
        <dbReference type="Proteomes" id="UP000041314"/>
    </source>
</evidence>
<proteinExistence type="predicted"/>
<name>A0A655BWF3_SALET</name>
<organism evidence="1 2">
    <name type="scientific">Salmonella enterica subsp. enterica serovar Bovismorbificans</name>
    <dbReference type="NCBI Taxonomy" id="58097"/>
    <lineage>
        <taxon>Bacteria</taxon>
        <taxon>Pseudomonadati</taxon>
        <taxon>Pseudomonadota</taxon>
        <taxon>Gammaproteobacteria</taxon>
        <taxon>Enterobacterales</taxon>
        <taxon>Enterobacteriaceae</taxon>
        <taxon>Salmonella</taxon>
    </lineage>
</organism>
<dbReference type="AlphaFoldDB" id="A0A655BWF3"/>
<evidence type="ECO:0000313" key="1">
    <source>
        <dbReference type="EMBL" id="CNT83341.1"/>
    </source>
</evidence>
<dbReference type="Proteomes" id="UP000041314">
    <property type="component" value="Unassembled WGS sequence"/>
</dbReference>
<dbReference type="EMBL" id="CQPA01000006">
    <property type="protein sequence ID" value="CNT83341.1"/>
    <property type="molecule type" value="Genomic_DNA"/>
</dbReference>
<accession>A0A655BWF3</accession>
<sequence length="67" mass="7822">MAGRREGVNANPAFGLLIKHNVVQVIAVMPQAKFRTHTIVTDRRAKYFRNQARKRRHHTLQARHFFG</sequence>
<protein>
    <submittedName>
        <fullName evidence="1">Uncharacterized protein</fullName>
    </submittedName>
</protein>
<reference evidence="1 2" key="1">
    <citation type="submission" date="2015-03" db="EMBL/GenBank/DDBJ databases">
        <authorList>
            <consortium name="Pathogen Informatics"/>
        </authorList>
    </citation>
    <scope>NUCLEOTIDE SEQUENCE [LARGE SCALE GENOMIC DNA]</scope>
    <source>
        <strain evidence="1 2">A1104</strain>
    </source>
</reference>
<gene>
    <name evidence="1" type="ORF">ERS008198_01161</name>
</gene>